<organism evidence="3 4">
    <name type="scientific">Caenorhabditis japonica</name>
    <dbReference type="NCBI Taxonomy" id="281687"/>
    <lineage>
        <taxon>Eukaryota</taxon>
        <taxon>Metazoa</taxon>
        <taxon>Ecdysozoa</taxon>
        <taxon>Nematoda</taxon>
        <taxon>Chromadorea</taxon>
        <taxon>Rhabditida</taxon>
        <taxon>Rhabditina</taxon>
        <taxon>Rhabditomorpha</taxon>
        <taxon>Rhabditoidea</taxon>
        <taxon>Rhabditidae</taxon>
        <taxon>Peloderinae</taxon>
        <taxon>Caenorhabditis</taxon>
    </lineage>
</organism>
<reference evidence="3" key="2">
    <citation type="submission" date="2022-06" db="UniProtKB">
        <authorList>
            <consortium name="EnsemblMetazoa"/>
        </authorList>
    </citation>
    <scope>IDENTIFICATION</scope>
    <source>
        <strain evidence="3">DF5081</strain>
    </source>
</reference>
<dbReference type="EnsemblMetazoa" id="CJA32504b.1">
    <property type="protein sequence ID" value="CJA32504b.1"/>
    <property type="gene ID" value="WBGene00208351"/>
</dbReference>
<feature type="region of interest" description="Disordered" evidence="1">
    <location>
        <begin position="51"/>
        <end position="73"/>
    </location>
</feature>
<accession>A0A8R1EAD8</accession>
<protein>
    <recommendedName>
        <fullName evidence="2">Ras/Rap GTPase-activating protein SynGAP-like PH domain-containing protein</fullName>
    </recommendedName>
</protein>
<name>A0A8R1EAD8_CAEJA</name>
<proteinExistence type="predicted"/>
<feature type="compositionally biased region" description="Polar residues" evidence="1">
    <location>
        <begin position="176"/>
        <end position="185"/>
    </location>
</feature>
<reference evidence="4" key="1">
    <citation type="submission" date="2010-08" db="EMBL/GenBank/DDBJ databases">
        <authorList>
            <consortium name="Caenorhabditis japonica Sequencing Consortium"/>
            <person name="Wilson R.K."/>
        </authorList>
    </citation>
    <scope>NUCLEOTIDE SEQUENCE [LARGE SCALE GENOMIC DNA]</scope>
    <source>
        <strain evidence="4">DF5081</strain>
    </source>
</reference>
<evidence type="ECO:0000313" key="3">
    <source>
        <dbReference type="EnsemblMetazoa" id="CJA32504b.1"/>
    </source>
</evidence>
<feature type="domain" description="Ras/Rap GTPase-activating protein SynGAP-like PH" evidence="2">
    <location>
        <begin position="135"/>
        <end position="225"/>
    </location>
</feature>
<keyword evidence="4" id="KW-1185">Reference proteome</keyword>
<dbReference type="Pfam" id="PF25321">
    <property type="entry name" value="PH_RASGAP"/>
    <property type="match status" value="1"/>
</dbReference>
<feature type="region of interest" description="Disordered" evidence="1">
    <location>
        <begin position="173"/>
        <end position="199"/>
    </location>
</feature>
<feature type="region of interest" description="Disordered" evidence="1">
    <location>
        <begin position="123"/>
        <end position="158"/>
    </location>
</feature>
<feature type="compositionally biased region" description="Polar residues" evidence="1">
    <location>
        <begin position="124"/>
        <end position="135"/>
    </location>
</feature>
<sequence>MRRYGHLPWYSQSTYSLNIIPEEHIPPVDYEPGFYHHYNRNLNFLDAIQDETAGNNGGETTDRRGWNSGATGNRSTLTASVHNNMMNGRMSSSSHNLSTRLSGSSQNLNQVATNAYGFPIAPPASNTSDSSTSGKIANLLSRPFRSNPLKRTKSVSKMEKSLAEANQHTLHRVDANASSRESSVYAQPPARRHLSQPSREGSLRACRSHESLLSSAHSTHLIELIPTTLSATLIPSSHFPPVGCDDLCVCVWMGGVCVGRQDSGVYLARRTRRYLV</sequence>
<dbReference type="AlphaFoldDB" id="A0A8R1EAD8"/>
<evidence type="ECO:0000259" key="2">
    <source>
        <dbReference type="Pfam" id="PF25321"/>
    </source>
</evidence>
<evidence type="ECO:0000256" key="1">
    <source>
        <dbReference type="SAM" id="MobiDB-lite"/>
    </source>
</evidence>
<dbReference type="InterPro" id="IPR057606">
    <property type="entry name" value="SynGAP1-like_PH"/>
</dbReference>
<dbReference type="Proteomes" id="UP000005237">
    <property type="component" value="Unassembled WGS sequence"/>
</dbReference>
<evidence type="ECO:0000313" key="4">
    <source>
        <dbReference type="Proteomes" id="UP000005237"/>
    </source>
</evidence>